<keyword evidence="2" id="KW-1185">Reference proteome</keyword>
<dbReference type="SUPFAM" id="SSF48371">
    <property type="entry name" value="ARM repeat"/>
    <property type="match status" value="1"/>
</dbReference>
<organism evidence="1 2">
    <name type="scientific">Trichomonas vaginalis (strain ATCC PRA-98 / G3)</name>
    <dbReference type="NCBI Taxonomy" id="412133"/>
    <lineage>
        <taxon>Eukaryota</taxon>
        <taxon>Metamonada</taxon>
        <taxon>Parabasalia</taxon>
        <taxon>Trichomonadida</taxon>
        <taxon>Trichomonadidae</taxon>
        <taxon>Trichomonas</taxon>
    </lineage>
</organism>
<accession>A2ETQ9</accession>
<evidence type="ECO:0000313" key="1">
    <source>
        <dbReference type="EMBL" id="EAY03940.1"/>
    </source>
</evidence>
<dbReference type="VEuPathDB" id="TrichDB:TVAGG3_0046110"/>
<sequence length="404" mass="46388">MSTQGKYKGAENAEEIIKSLTEASNSKYFVPQVQRIDVSLLVDEYNKHQNAKILMHLSTLTKAFKELQFYLYTEDDMIQIFSAFVANIHEISDNIIYKSVIAFVKILPHFASTIFTKLSEFGFIKEISTFKEKCNEPFYVASLVLISMFLDNQLGFDEFMENFDLRTLCQIAEIDQNGYEVYSLFKSLTLYIPNSFITATYSQCLNVYYKNQMPSYMLILITDFLKDDEFMSNEIFDILVHYLQNDISQLLTASLQVLFTLVDINIDVFKPLFDLFIYKINDHRISDGNLTLCFQILTKIVDAAGYEIELPKLTQILMIILGRSEQASSILTKSMLFCFNHIAKFAPIAVFEDLLKENNFDSLLGSLESEDPEILLQILEITQVLVRASISSANSKIIELISNE</sequence>
<dbReference type="AlphaFoldDB" id="A2ETQ9"/>
<gene>
    <name evidence="1" type="ORF">TVAG_314700</name>
</gene>
<dbReference type="VEuPathDB" id="TrichDB:TVAG_314700"/>
<reference evidence="1" key="1">
    <citation type="submission" date="2006-10" db="EMBL/GenBank/DDBJ databases">
        <authorList>
            <person name="Amadeo P."/>
            <person name="Zhao Q."/>
            <person name="Wortman J."/>
            <person name="Fraser-Liggett C."/>
            <person name="Carlton J."/>
        </authorList>
    </citation>
    <scope>NUCLEOTIDE SEQUENCE</scope>
    <source>
        <strain evidence="1">G3</strain>
    </source>
</reference>
<evidence type="ECO:0000313" key="2">
    <source>
        <dbReference type="Proteomes" id="UP000001542"/>
    </source>
</evidence>
<dbReference type="RefSeq" id="XP_001316163.1">
    <property type="nucleotide sequence ID" value="XM_001316128.1"/>
</dbReference>
<name>A2ETQ9_TRIV3</name>
<dbReference type="InterPro" id="IPR016024">
    <property type="entry name" value="ARM-type_fold"/>
</dbReference>
<dbReference type="InParanoid" id="A2ETQ9"/>
<dbReference type="Proteomes" id="UP000001542">
    <property type="component" value="Unassembled WGS sequence"/>
</dbReference>
<reference evidence="1" key="2">
    <citation type="journal article" date="2007" name="Science">
        <title>Draft genome sequence of the sexually transmitted pathogen Trichomonas vaginalis.</title>
        <authorList>
            <person name="Carlton J.M."/>
            <person name="Hirt R.P."/>
            <person name="Silva J.C."/>
            <person name="Delcher A.L."/>
            <person name="Schatz M."/>
            <person name="Zhao Q."/>
            <person name="Wortman J.R."/>
            <person name="Bidwell S.L."/>
            <person name="Alsmark U.C.M."/>
            <person name="Besteiro S."/>
            <person name="Sicheritz-Ponten T."/>
            <person name="Noel C.J."/>
            <person name="Dacks J.B."/>
            <person name="Foster P.G."/>
            <person name="Simillion C."/>
            <person name="Van de Peer Y."/>
            <person name="Miranda-Saavedra D."/>
            <person name="Barton G.J."/>
            <person name="Westrop G.D."/>
            <person name="Mueller S."/>
            <person name="Dessi D."/>
            <person name="Fiori P.L."/>
            <person name="Ren Q."/>
            <person name="Paulsen I."/>
            <person name="Zhang H."/>
            <person name="Bastida-Corcuera F.D."/>
            <person name="Simoes-Barbosa A."/>
            <person name="Brown M.T."/>
            <person name="Hayes R.D."/>
            <person name="Mukherjee M."/>
            <person name="Okumura C.Y."/>
            <person name="Schneider R."/>
            <person name="Smith A.J."/>
            <person name="Vanacova S."/>
            <person name="Villalvazo M."/>
            <person name="Haas B.J."/>
            <person name="Pertea M."/>
            <person name="Feldblyum T.V."/>
            <person name="Utterback T.R."/>
            <person name="Shu C.L."/>
            <person name="Osoegawa K."/>
            <person name="de Jong P.J."/>
            <person name="Hrdy I."/>
            <person name="Horvathova L."/>
            <person name="Zubacova Z."/>
            <person name="Dolezal P."/>
            <person name="Malik S.B."/>
            <person name="Logsdon J.M. Jr."/>
            <person name="Henze K."/>
            <person name="Gupta A."/>
            <person name="Wang C.C."/>
            <person name="Dunne R.L."/>
            <person name="Upcroft J.A."/>
            <person name="Upcroft P."/>
            <person name="White O."/>
            <person name="Salzberg S.L."/>
            <person name="Tang P."/>
            <person name="Chiu C.-H."/>
            <person name="Lee Y.-S."/>
            <person name="Embley T.M."/>
            <person name="Coombs G.H."/>
            <person name="Mottram J.C."/>
            <person name="Tachezy J."/>
            <person name="Fraser-Liggett C.M."/>
            <person name="Johnson P.J."/>
        </authorList>
    </citation>
    <scope>NUCLEOTIDE SEQUENCE [LARGE SCALE GENOMIC DNA]</scope>
    <source>
        <strain evidence="1">G3</strain>
    </source>
</reference>
<dbReference type="KEGG" id="tva:4761788"/>
<dbReference type="EMBL" id="DS113489">
    <property type="protein sequence ID" value="EAY03940.1"/>
    <property type="molecule type" value="Genomic_DNA"/>
</dbReference>
<proteinExistence type="predicted"/>
<protein>
    <submittedName>
        <fullName evidence="1">Uncharacterized protein</fullName>
    </submittedName>
</protein>